<name>A0A0N0UHF2_9BACL</name>
<dbReference type="AlphaFoldDB" id="A0A0N0UHF2"/>
<comment type="subcellular location">
    <subcellularLocation>
        <location evidence="1">Cell membrane</location>
        <topology evidence="1">Multi-pass membrane protein</topology>
    </subcellularLocation>
</comment>
<evidence type="ECO:0000256" key="1">
    <source>
        <dbReference type="ARBA" id="ARBA00004651"/>
    </source>
</evidence>
<feature type="transmembrane region" description="Helical" evidence="6">
    <location>
        <begin position="176"/>
        <end position="192"/>
    </location>
</feature>
<proteinExistence type="predicted"/>
<feature type="transmembrane region" description="Helical" evidence="6">
    <location>
        <begin position="199"/>
        <end position="222"/>
    </location>
</feature>
<evidence type="ECO:0000259" key="7">
    <source>
        <dbReference type="PROSITE" id="PS50156"/>
    </source>
</evidence>
<gene>
    <name evidence="8" type="ORF">AMS66_17575</name>
</gene>
<dbReference type="InterPro" id="IPR004869">
    <property type="entry name" value="MMPL_dom"/>
</dbReference>
<feature type="transmembrane region" description="Helical" evidence="6">
    <location>
        <begin position="309"/>
        <end position="332"/>
    </location>
</feature>
<evidence type="ECO:0000256" key="4">
    <source>
        <dbReference type="ARBA" id="ARBA00022989"/>
    </source>
</evidence>
<dbReference type="InterPro" id="IPR000731">
    <property type="entry name" value="SSD"/>
</dbReference>
<dbReference type="OrthoDB" id="7051771at2"/>
<dbReference type="Proteomes" id="UP000037688">
    <property type="component" value="Unassembled WGS sequence"/>
</dbReference>
<sequence>MGYRSLAVLISRYPRFIILCWVFVIGMSAVWAWKLPGNVQDHGLNLNQGDAHAVELVLEKEFHVPADPVILLFEKKTGTTPAEFRGWIKDGLQQVHTLSGVTSIISPLEAPGSQMLRGDVAYALLGFDVPSHKMGPPLEQLHSMLTTDGSGTIRITGESVVQQDVNRLSFRDLERAEVVGLPLALVILCFAFRGLYAALLAVIMGVSGVITAMGVTSLMGYHLALSNFVINVIPMMGMALSIDFALIILSRYREELQQGKKSEEAGAGEREVLQRTLRTAGRAVFFSAACVLLGLLGLLWIRLPMFLSVSLGAIIVLVISVLLNITLLPAILSLNSVRIFRQGSRHSISSKQVQHQQTLHSRSIWSFWSGMIMKRPVRMALLGTGALLLFVLPVTRLKLAIPDASSLPARMESRQATEQLQRIFGQKNVSAVEIVIGGTAEPLSASHWRIALNKMRELQQDSNVMAVESAWGIMLPNKLSFQTQFQMNIPSSSLPEALKETESQQPSWLRSYVSDHSIRMVATIHGAPGSDEAASWLEQMRAEDTADSISSIPMRYGGEAVKQHEIMQEVSGQLPKVLVFVVVTNYLVLLAAFRSLLIPIKAILMNLLSLAASFGVLVLVFNQGHLGMEPSAIAIMIPVFIAGLVFGISMDYGVFMLTRIQEVYRRTGDSDLAVQQGLASTGRLITSAAAILLAVTVPFAFADVVGVKQLGIGITAAVLIDVTVIRLVLVPALMKLMGRWNWWLPGFRE</sequence>
<accession>A0A0N0UHF2</accession>
<dbReference type="GO" id="GO:0005886">
    <property type="term" value="C:plasma membrane"/>
    <property type="evidence" value="ECO:0007669"/>
    <property type="project" value="UniProtKB-SubCell"/>
</dbReference>
<evidence type="ECO:0000256" key="3">
    <source>
        <dbReference type="ARBA" id="ARBA00022692"/>
    </source>
</evidence>
<dbReference type="RefSeq" id="WP_053782041.1">
    <property type="nucleotide sequence ID" value="NZ_LITU01000065.1"/>
</dbReference>
<feature type="transmembrane region" description="Helical" evidence="6">
    <location>
        <begin position="603"/>
        <end position="621"/>
    </location>
</feature>
<dbReference type="PANTHER" id="PTHR33406:SF13">
    <property type="entry name" value="MEMBRANE PROTEIN YDFJ"/>
    <property type="match status" value="1"/>
</dbReference>
<dbReference type="Pfam" id="PF03176">
    <property type="entry name" value="MMPL"/>
    <property type="match status" value="2"/>
</dbReference>
<feature type="transmembrane region" description="Helical" evidence="6">
    <location>
        <begin position="12"/>
        <end position="33"/>
    </location>
</feature>
<keyword evidence="3 6" id="KW-0812">Transmembrane</keyword>
<feature type="transmembrane region" description="Helical" evidence="6">
    <location>
        <begin position="283"/>
        <end position="303"/>
    </location>
</feature>
<dbReference type="Gene3D" id="1.20.1640.10">
    <property type="entry name" value="Multidrug efflux transporter AcrB transmembrane domain"/>
    <property type="match status" value="2"/>
</dbReference>
<reference evidence="8 9" key="1">
    <citation type="submission" date="2015-08" db="EMBL/GenBank/DDBJ databases">
        <title>Draft genome sequence of cellulolytic and xylanolytic Paenibacillus sp. A59, isolated from a decaying forest soil from Patagonia, Argentina.</title>
        <authorList>
            <person name="Ghio S."/>
            <person name="Caceres A.M."/>
            <person name="Talia P."/>
            <person name="Grasso D."/>
            <person name="Campos E."/>
        </authorList>
    </citation>
    <scope>NUCLEOTIDE SEQUENCE [LARGE SCALE GENOMIC DNA]</scope>
    <source>
        <strain evidence="8 9">A59</strain>
    </source>
</reference>
<feature type="transmembrane region" description="Helical" evidence="6">
    <location>
        <begin position="710"/>
        <end position="729"/>
    </location>
</feature>
<dbReference type="PANTHER" id="PTHR33406">
    <property type="entry name" value="MEMBRANE PROTEIN MJ1562-RELATED"/>
    <property type="match status" value="1"/>
</dbReference>
<dbReference type="InterPro" id="IPR050545">
    <property type="entry name" value="Mycobact_MmpL"/>
</dbReference>
<feature type="transmembrane region" description="Helical" evidence="6">
    <location>
        <begin position="633"/>
        <end position="657"/>
    </location>
</feature>
<evidence type="ECO:0000313" key="9">
    <source>
        <dbReference type="Proteomes" id="UP000037688"/>
    </source>
</evidence>
<comment type="caution">
    <text evidence="8">The sequence shown here is derived from an EMBL/GenBank/DDBJ whole genome shotgun (WGS) entry which is preliminary data.</text>
</comment>
<dbReference type="EMBL" id="LITU01000065">
    <property type="protein sequence ID" value="KOY15061.1"/>
    <property type="molecule type" value="Genomic_DNA"/>
</dbReference>
<evidence type="ECO:0000256" key="5">
    <source>
        <dbReference type="ARBA" id="ARBA00023136"/>
    </source>
</evidence>
<keyword evidence="5 6" id="KW-0472">Membrane</keyword>
<keyword evidence="4 6" id="KW-1133">Transmembrane helix</keyword>
<protein>
    <recommendedName>
        <fullName evidence="7">SSD domain-containing protein</fullName>
    </recommendedName>
</protein>
<feature type="transmembrane region" description="Helical" evidence="6">
    <location>
        <begin position="684"/>
        <end position="704"/>
    </location>
</feature>
<evidence type="ECO:0000256" key="6">
    <source>
        <dbReference type="SAM" id="Phobius"/>
    </source>
</evidence>
<organism evidence="8 9">
    <name type="scientific">Paenibacillus xylanivorans</name>
    <dbReference type="NCBI Taxonomy" id="1705561"/>
    <lineage>
        <taxon>Bacteria</taxon>
        <taxon>Bacillati</taxon>
        <taxon>Bacillota</taxon>
        <taxon>Bacilli</taxon>
        <taxon>Bacillales</taxon>
        <taxon>Paenibacillaceae</taxon>
        <taxon>Paenibacillus</taxon>
    </lineage>
</organism>
<feature type="transmembrane region" description="Helical" evidence="6">
    <location>
        <begin position="577"/>
        <end position="596"/>
    </location>
</feature>
<evidence type="ECO:0000313" key="8">
    <source>
        <dbReference type="EMBL" id="KOY15061.1"/>
    </source>
</evidence>
<dbReference type="PATRIC" id="fig|1705561.3.peg.3617"/>
<feature type="domain" description="SSD" evidence="7">
    <location>
        <begin position="198"/>
        <end position="334"/>
    </location>
</feature>
<keyword evidence="9" id="KW-1185">Reference proteome</keyword>
<keyword evidence="2" id="KW-1003">Cell membrane</keyword>
<feature type="transmembrane region" description="Helical" evidence="6">
    <location>
        <begin position="379"/>
        <end position="401"/>
    </location>
</feature>
<feature type="transmembrane region" description="Helical" evidence="6">
    <location>
        <begin position="228"/>
        <end position="249"/>
    </location>
</feature>
<dbReference type="SUPFAM" id="SSF82866">
    <property type="entry name" value="Multidrug efflux transporter AcrB transmembrane domain"/>
    <property type="match status" value="2"/>
</dbReference>
<evidence type="ECO:0000256" key="2">
    <source>
        <dbReference type="ARBA" id="ARBA00022475"/>
    </source>
</evidence>
<dbReference type="PROSITE" id="PS50156">
    <property type="entry name" value="SSD"/>
    <property type="match status" value="1"/>
</dbReference>